<keyword evidence="4 10" id="KW-0812">Transmembrane</keyword>
<evidence type="ECO:0000256" key="9">
    <source>
        <dbReference type="ARBA" id="ARBA00023136"/>
    </source>
</evidence>
<dbReference type="Proteomes" id="UP000008141">
    <property type="component" value="Unassembled WGS sequence"/>
</dbReference>
<keyword evidence="3" id="KW-0444">Lipid biosynthesis</keyword>
<dbReference type="GO" id="GO:0016627">
    <property type="term" value="F:oxidoreductase activity, acting on the CH-CH group of donors"/>
    <property type="evidence" value="ECO:0007669"/>
    <property type="project" value="InterPro"/>
</dbReference>
<dbReference type="PROSITE" id="PS50244">
    <property type="entry name" value="S5A_REDUCTASE"/>
    <property type="match status" value="1"/>
</dbReference>
<dbReference type="GO" id="GO:0042761">
    <property type="term" value="P:very long-chain fatty acid biosynthetic process"/>
    <property type="evidence" value="ECO:0007669"/>
    <property type="project" value="TreeGrafter"/>
</dbReference>
<feature type="transmembrane region" description="Helical" evidence="10">
    <location>
        <begin position="90"/>
        <end position="113"/>
    </location>
</feature>
<reference evidence="12 13" key="1">
    <citation type="journal article" date="2010" name="Plant Cell">
        <title>The Chlorella variabilis NC64A genome reveals adaptation to photosymbiosis, coevolution with viruses, and cryptic sex.</title>
        <authorList>
            <person name="Blanc G."/>
            <person name="Duncan G."/>
            <person name="Agarkova I."/>
            <person name="Borodovsky M."/>
            <person name="Gurnon J."/>
            <person name="Kuo A."/>
            <person name="Lindquist E."/>
            <person name="Lucas S."/>
            <person name="Pangilinan J."/>
            <person name="Polle J."/>
            <person name="Salamov A."/>
            <person name="Terry A."/>
            <person name="Yamada T."/>
            <person name="Dunigan D.D."/>
            <person name="Grigoriev I.V."/>
            <person name="Claverie J.M."/>
            <person name="Van Etten J.L."/>
        </authorList>
    </citation>
    <scope>NUCLEOTIDE SEQUENCE [LARGE SCALE GENOMIC DNA]</scope>
    <source>
        <strain evidence="12 13">NC64A</strain>
    </source>
</reference>
<keyword evidence="9 10" id="KW-0472">Membrane</keyword>
<feature type="transmembrane region" description="Helical" evidence="10">
    <location>
        <begin position="162"/>
        <end position="180"/>
    </location>
</feature>
<dbReference type="AlphaFoldDB" id="E1Z7N2"/>
<dbReference type="PANTHER" id="PTHR10556">
    <property type="entry name" value="3-OXO-5-ALPHA-STEROID 4-DEHYDROGENASE"/>
    <property type="match status" value="1"/>
</dbReference>
<dbReference type="InterPro" id="IPR000626">
    <property type="entry name" value="Ubiquitin-like_dom"/>
</dbReference>
<dbReference type="FunCoup" id="E1Z7N2">
    <property type="interactions" value="974"/>
</dbReference>
<dbReference type="GeneID" id="17357642"/>
<protein>
    <recommendedName>
        <fullName evidence="11">Ubiquitin-like domain-containing protein</fullName>
    </recommendedName>
</protein>
<keyword evidence="13" id="KW-1185">Reference proteome</keyword>
<dbReference type="PANTHER" id="PTHR10556:SF28">
    <property type="entry name" value="VERY-LONG-CHAIN ENOYL-COA REDUCTASE"/>
    <property type="match status" value="1"/>
</dbReference>
<keyword evidence="6 10" id="KW-1133">Transmembrane helix</keyword>
<comment type="subcellular location">
    <subcellularLocation>
        <location evidence="1">Endoplasmic reticulum membrane</location>
        <topology evidence="1">Multi-pass membrane protein</topology>
    </subcellularLocation>
</comment>
<feature type="transmembrane region" description="Helical" evidence="10">
    <location>
        <begin position="231"/>
        <end position="251"/>
    </location>
</feature>
<evidence type="ECO:0000313" key="13">
    <source>
        <dbReference type="Proteomes" id="UP000008141"/>
    </source>
</evidence>
<proteinExistence type="inferred from homology"/>
<dbReference type="KEGG" id="cvr:CHLNCDRAFT_20573"/>
<feature type="transmembrane region" description="Helical" evidence="10">
    <location>
        <begin position="192"/>
        <end position="210"/>
    </location>
</feature>
<dbReference type="SUPFAM" id="SSF54236">
    <property type="entry name" value="Ubiquitin-like"/>
    <property type="match status" value="1"/>
</dbReference>
<organism evidence="13">
    <name type="scientific">Chlorella variabilis</name>
    <name type="common">Green alga</name>
    <dbReference type="NCBI Taxonomy" id="554065"/>
    <lineage>
        <taxon>Eukaryota</taxon>
        <taxon>Viridiplantae</taxon>
        <taxon>Chlorophyta</taxon>
        <taxon>core chlorophytes</taxon>
        <taxon>Trebouxiophyceae</taxon>
        <taxon>Chlorellales</taxon>
        <taxon>Chlorellaceae</taxon>
        <taxon>Chlorella clade</taxon>
        <taxon>Chlorella</taxon>
    </lineage>
</organism>
<dbReference type="OrthoDB" id="540503at2759"/>
<dbReference type="Gene3D" id="3.10.20.90">
    <property type="entry name" value="Phosphatidylinositol 3-kinase Catalytic Subunit, Chain A, domain 1"/>
    <property type="match status" value="1"/>
</dbReference>
<sequence length="306" mass="34680">MGAIKLSVKSRTGRELLPDGLLVPSDATVDDLKARFAELKPRYYASRQRFTLPPREGQRSGEALAAGKKLSDYGLQDGSVLLFKDLGAQIGYATVFFWEYLGPLVVYPLFYFLPQYLYPGVKEKSVAQTLALAYWTFHYLKRLLETFFVHKFSHATMPVFNLVKNCSYYWGFAAFVAYFVNHPLYTPPPPQQAYATLAFSMLCQFANFRCHVILANLRPAGAKGYVIPRGFLFNLITCPNYTAEILGWVGFTVATQTAAAALFTLVGAGQMARWALGKHKRLIKTFDGREGREKYPRRWIMLPPFF</sequence>
<name>E1Z7N2_CHLVA</name>
<evidence type="ECO:0000259" key="11">
    <source>
        <dbReference type="PROSITE" id="PS50053"/>
    </source>
</evidence>
<evidence type="ECO:0000256" key="3">
    <source>
        <dbReference type="ARBA" id="ARBA00022516"/>
    </source>
</evidence>
<dbReference type="STRING" id="554065.E1Z7N2"/>
<evidence type="ECO:0000256" key="8">
    <source>
        <dbReference type="ARBA" id="ARBA00023098"/>
    </source>
</evidence>
<keyword evidence="8" id="KW-0443">Lipid metabolism</keyword>
<comment type="similarity">
    <text evidence="2">Belongs to the steroid 5-alpha reductase family.</text>
</comment>
<evidence type="ECO:0000256" key="2">
    <source>
        <dbReference type="ARBA" id="ARBA00007742"/>
    </source>
</evidence>
<evidence type="ECO:0000256" key="1">
    <source>
        <dbReference type="ARBA" id="ARBA00004477"/>
    </source>
</evidence>
<dbReference type="eggNOG" id="KOG1639">
    <property type="taxonomic scope" value="Eukaryota"/>
</dbReference>
<dbReference type="InterPro" id="IPR039357">
    <property type="entry name" value="SRD5A/TECR"/>
</dbReference>
<dbReference type="InterPro" id="IPR001104">
    <property type="entry name" value="3-oxo-5_a-steroid_4-DH_C"/>
</dbReference>
<gene>
    <name evidence="12" type="ORF">CHLNCDRAFT_20573</name>
</gene>
<evidence type="ECO:0000256" key="6">
    <source>
        <dbReference type="ARBA" id="ARBA00022989"/>
    </source>
</evidence>
<evidence type="ECO:0000256" key="4">
    <source>
        <dbReference type="ARBA" id="ARBA00022692"/>
    </source>
</evidence>
<evidence type="ECO:0000256" key="7">
    <source>
        <dbReference type="ARBA" id="ARBA00023002"/>
    </source>
</evidence>
<dbReference type="CDD" id="cd01801">
    <property type="entry name" value="Ubl_TECR_like"/>
    <property type="match status" value="1"/>
</dbReference>
<evidence type="ECO:0000256" key="5">
    <source>
        <dbReference type="ARBA" id="ARBA00022857"/>
    </source>
</evidence>
<dbReference type="PROSITE" id="PS50053">
    <property type="entry name" value="UBIQUITIN_2"/>
    <property type="match status" value="1"/>
</dbReference>
<keyword evidence="7" id="KW-0560">Oxidoreductase</keyword>
<dbReference type="OMA" id="ATMPIFN"/>
<keyword evidence="5" id="KW-0521">NADP</keyword>
<feature type="transmembrane region" description="Helical" evidence="10">
    <location>
        <begin position="257"/>
        <end position="276"/>
    </location>
</feature>
<evidence type="ECO:0000256" key="10">
    <source>
        <dbReference type="SAM" id="Phobius"/>
    </source>
</evidence>
<feature type="domain" description="Ubiquitin-like" evidence="11">
    <location>
        <begin position="4"/>
        <end position="83"/>
    </location>
</feature>
<evidence type="ECO:0000313" key="12">
    <source>
        <dbReference type="EMBL" id="EFN57949.1"/>
    </source>
</evidence>
<accession>E1Z7N2</accession>
<dbReference type="GO" id="GO:0005789">
    <property type="term" value="C:endoplasmic reticulum membrane"/>
    <property type="evidence" value="ECO:0007669"/>
    <property type="project" value="UniProtKB-SubCell"/>
</dbReference>
<dbReference type="InterPro" id="IPR029071">
    <property type="entry name" value="Ubiquitin-like_domsf"/>
</dbReference>
<dbReference type="Pfam" id="PF02544">
    <property type="entry name" value="Steroid_dh"/>
    <property type="match status" value="1"/>
</dbReference>
<dbReference type="EMBL" id="GL433838">
    <property type="protein sequence ID" value="EFN57949.1"/>
    <property type="molecule type" value="Genomic_DNA"/>
</dbReference>
<dbReference type="InParanoid" id="E1Z7N2"/>
<dbReference type="RefSeq" id="XP_005850051.1">
    <property type="nucleotide sequence ID" value="XM_005849989.1"/>
</dbReference>